<sequence>MGQMRGISAALLGVLLCVGPARAAEGQWQVRQFPESGSVTLIYDTPGGGEELLGFYCNEHGKQFSIAYYVSAKRFRDKEKTKMTLSSEAGTLSWPMTAGSSQTGNDLGLSAETTLTPALISLLSAGSQLTIAAKGRKQQIPLAGIESGLADLKSVCKS</sequence>
<proteinExistence type="predicted"/>
<keyword evidence="3" id="KW-1185">Reference proteome</keyword>
<feature type="chain" id="PRO_5015567801" evidence="1">
    <location>
        <begin position="24"/>
        <end position="158"/>
    </location>
</feature>
<gene>
    <name evidence="2" type="ORF">C5L14_05750</name>
</gene>
<feature type="signal peptide" evidence="1">
    <location>
        <begin position="1"/>
        <end position="23"/>
    </location>
</feature>
<evidence type="ECO:0000313" key="3">
    <source>
        <dbReference type="Proteomes" id="UP000237682"/>
    </source>
</evidence>
<dbReference type="Proteomes" id="UP000237682">
    <property type="component" value="Unassembled WGS sequence"/>
</dbReference>
<reference evidence="2 3" key="1">
    <citation type="submission" date="2018-02" db="EMBL/GenBank/DDBJ databases">
        <title>Whole genome sequencing of endophytic bacterium.</title>
        <authorList>
            <person name="Eedara R."/>
            <person name="Podile A.R."/>
        </authorList>
    </citation>
    <scope>NUCLEOTIDE SEQUENCE [LARGE SCALE GENOMIC DNA]</scope>
    <source>
        <strain evidence="2 3">RP1T</strain>
    </source>
</reference>
<organism evidence="2 3">
    <name type="scientific">Labrys okinawensis</name>
    <dbReference type="NCBI Taxonomy" id="346911"/>
    <lineage>
        <taxon>Bacteria</taxon>
        <taxon>Pseudomonadati</taxon>
        <taxon>Pseudomonadota</taxon>
        <taxon>Alphaproteobacteria</taxon>
        <taxon>Hyphomicrobiales</taxon>
        <taxon>Xanthobacteraceae</taxon>
        <taxon>Labrys</taxon>
    </lineage>
</organism>
<name>A0A2S9QH91_9HYPH</name>
<keyword evidence="1" id="KW-0732">Signal</keyword>
<dbReference type="EMBL" id="PUEJ01000002">
    <property type="protein sequence ID" value="PRH88727.1"/>
    <property type="molecule type" value="Genomic_DNA"/>
</dbReference>
<evidence type="ECO:0000313" key="2">
    <source>
        <dbReference type="EMBL" id="PRH88727.1"/>
    </source>
</evidence>
<protein>
    <submittedName>
        <fullName evidence="2">Uncharacterized protein</fullName>
    </submittedName>
</protein>
<comment type="caution">
    <text evidence="2">The sequence shown here is derived from an EMBL/GenBank/DDBJ whole genome shotgun (WGS) entry which is preliminary data.</text>
</comment>
<accession>A0A2S9QH91</accession>
<evidence type="ECO:0000256" key="1">
    <source>
        <dbReference type="SAM" id="SignalP"/>
    </source>
</evidence>
<dbReference type="AlphaFoldDB" id="A0A2S9QH91"/>